<evidence type="ECO:0000259" key="3">
    <source>
        <dbReference type="Pfam" id="PF22124"/>
    </source>
</evidence>
<dbReference type="InterPro" id="IPR012341">
    <property type="entry name" value="6hp_glycosidase-like_sf"/>
</dbReference>
<dbReference type="GO" id="GO:0004560">
    <property type="term" value="F:alpha-L-fucosidase activity"/>
    <property type="evidence" value="ECO:0007669"/>
    <property type="project" value="InterPro"/>
</dbReference>
<dbReference type="PIRSF" id="PIRSF007663">
    <property type="entry name" value="UCP007663"/>
    <property type="match status" value="1"/>
</dbReference>
<sequence>MKTYKYLIFTMLGASLFGCKKESITATNNTRLWYEEPASKWMEALPVGNGRLGAMVFGDTRNEHIQLNEDSMWSGGPDWGNAKGNKEDLEYIRQLIRDGKVHEADKEIIKRFSYKSVLRSHQTMGDLYIDFQNEVPEAENYQRSLSLDSALVTVSYKLNGNKVVEKVFASRPDNTMVVHLETDAEEGLDFNLRLDRPKDKGRPTVTVSNPANNEISMKGVVTQFGGKKFSNAFPIDYGVKFETRLKVLNESGSVSAENGKLILKGVRKATLFIVGNTSFYSEDYANENNNDLAALAGKSFDELLERHVNDHQSLYKRVAFELGNDALDTLPINKRLARLKEGQSDPDLAATLFQYGRYLLIGSSRPGTNPANLQGLWNQHIEAPWNADYHLNINLQMNYWPSGVANLSECQEPLFDYVDRLIERGKITAKEQYGINRGAVVHHTSDLWAAPWMRAATPFWGAWIHGGGWIVQHYWEHYRFTQDEQFLKERGYPAMKEIASFYLDWLQKDPESNKWISYPETSPENSYIAADGKSAAVSYGAAMGHQIIAEVFDNVLASAQILNINDPFIKEVEEKRTDLYPGVVVGKEGRILEWNEAYEEPEKGHRHMSHLYALHPGDDITENNPEAFKAAQRTIDYRLEHGGAGTGWSRAWMINFNARLLNPEAAQENIKKFFEISIADNLFDEHPPFQIDGNFGYTAGVAELLLQSHEGFIRLLPALPSNWSEGKISGIKARGNVEVSMEWKQNALTSVALKAPVDKLITLKYKSKNIEVALEANKTLVLNQNLEIIK</sequence>
<dbReference type="SUPFAM" id="SSF48208">
    <property type="entry name" value="Six-hairpin glycosidases"/>
    <property type="match status" value="1"/>
</dbReference>
<dbReference type="Gene3D" id="1.50.10.10">
    <property type="match status" value="1"/>
</dbReference>
<organism evidence="4 5">
    <name type="scientific">Zhouia amylolytica</name>
    <dbReference type="NCBI Taxonomy" id="376730"/>
    <lineage>
        <taxon>Bacteria</taxon>
        <taxon>Pseudomonadati</taxon>
        <taxon>Bacteroidota</taxon>
        <taxon>Flavobacteriia</taxon>
        <taxon>Flavobacteriales</taxon>
        <taxon>Flavobacteriaceae</taxon>
        <taxon>Zhouia</taxon>
    </lineage>
</organism>
<gene>
    <name evidence="4" type="ORF">SAMN04487906_1359</name>
</gene>
<accession>A0A1I6RUZ4</accession>
<evidence type="ECO:0000259" key="1">
    <source>
        <dbReference type="Pfam" id="PF14498"/>
    </source>
</evidence>
<feature type="domain" description="Glycosyl hydrolase family 95 N-terminal" evidence="1">
    <location>
        <begin position="32"/>
        <end position="280"/>
    </location>
</feature>
<feature type="domain" description="Glycosyl hydrolase family 95 catalytic" evidence="3">
    <location>
        <begin position="299"/>
        <end position="705"/>
    </location>
</feature>
<evidence type="ECO:0000313" key="5">
    <source>
        <dbReference type="Proteomes" id="UP000183209"/>
    </source>
</evidence>
<dbReference type="PANTHER" id="PTHR31084">
    <property type="entry name" value="ALPHA-L-FUCOSIDASE 2"/>
    <property type="match status" value="1"/>
</dbReference>
<dbReference type="Pfam" id="PF22124">
    <property type="entry name" value="Glyco_hydro_95_cat"/>
    <property type="match status" value="1"/>
</dbReference>
<dbReference type="InterPro" id="IPR054363">
    <property type="entry name" value="GH95_cat"/>
</dbReference>
<evidence type="ECO:0000259" key="2">
    <source>
        <dbReference type="Pfam" id="PF21307"/>
    </source>
</evidence>
<feature type="domain" description="Alpha fucosidase A-like C-terminal" evidence="2">
    <location>
        <begin position="707"/>
        <end position="775"/>
    </location>
</feature>
<evidence type="ECO:0000313" key="4">
    <source>
        <dbReference type="EMBL" id="SFS68420.1"/>
    </source>
</evidence>
<dbReference type="Proteomes" id="UP000183209">
    <property type="component" value="Unassembled WGS sequence"/>
</dbReference>
<dbReference type="InterPro" id="IPR049053">
    <property type="entry name" value="AFCA-like_C"/>
</dbReference>
<proteinExistence type="predicted"/>
<dbReference type="Pfam" id="PF14498">
    <property type="entry name" value="Glyco_hyd_65N_2"/>
    <property type="match status" value="1"/>
</dbReference>
<dbReference type="InterPro" id="IPR008928">
    <property type="entry name" value="6-hairpin_glycosidase_sf"/>
</dbReference>
<dbReference type="GO" id="GO:0005975">
    <property type="term" value="P:carbohydrate metabolic process"/>
    <property type="evidence" value="ECO:0007669"/>
    <property type="project" value="InterPro"/>
</dbReference>
<protein>
    <submittedName>
        <fullName evidence="4">Alpha-L-fucosidase 2</fullName>
    </submittedName>
</protein>
<dbReference type="PROSITE" id="PS51257">
    <property type="entry name" value="PROKAR_LIPOPROTEIN"/>
    <property type="match status" value="1"/>
</dbReference>
<dbReference type="Pfam" id="PF21307">
    <property type="entry name" value="Glyco_hydro_95_C"/>
    <property type="match status" value="1"/>
</dbReference>
<dbReference type="InterPro" id="IPR016518">
    <property type="entry name" value="Alpha-L-fucosidase"/>
</dbReference>
<dbReference type="AlphaFoldDB" id="A0A1I6RUZ4"/>
<name>A0A1I6RUZ4_9FLAO</name>
<dbReference type="InterPro" id="IPR027414">
    <property type="entry name" value="GH95_N_dom"/>
</dbReference>
<dbReference type="EMBL" id="FPAG01000003">
    <property type="protein sequence ID" value="SFS68420.1"/>
    <property type="molecule type" value="Genomic_DNA"/>
</dbReference>
<reference evidence="4 5" key="1">
    <citation type="submission" date="2016-10" db="EMBL/GenBank/DDBJ databases">
        <authorList>
            <person name="de Groot N.N."/>
        </authorList>
    </citation>
    <scope>NUCLEOTIDE SEQUENCE [LARGE SCALE GENOMIC DNA]</scope>
    <source>
        <strain evidence="4 5">CGMCC 1.6114</strain>
    </source>
</reference>
<dbReference type="RefSeq" id="WP_074977772.1">
    <property type="nucleotide sequence ID" value="NZ_FPAG01000003.1"/>
</dbReference>
<dbReference type="PANTHER" id="PTHR31084:SF0">
    <property type="entry name" value="ALPHA-L-FUCOSIDASE 2"/>
    <property type="match status" value="1"/>
</dbReference>